<dbReference type="Pfam" id="PF17936">
    <property type="entry name" value="Big_6"/>
    <property type="match status" value="1"/>
</dbReference>
<organism evidence="6 7">
    <name type="scientific">Pontibacter akesuensis</name>
    <dbReference type="NCBI Taxonomy" id="388950"/>
    <lineage>
        <taxon>Bacteria</taxon>
        <taxon>Pseudomonadati</taxon>
        <taxon>Bacteroidota</taxon>
        <taxon>Cytophagia</taxon>
        <taxon>Cytophagales</taxon>
        <taxon>Hymenobacteraceae</taxon>
        <taxon>Pontibacter</taxon>
    </lineage>
</organism>
<reference evidence="7" key="1">
    <citation type="submission" date="2016-10" db="EMBL/GenBank/DDBJ databases">
        <authorList>
            <person name="Varghese N."/>
        </authorList>
    </citation>
    <scope>NUCLEOTIDE SEQUENCE [LARGE SCALE GENOMIC DNA]</scope>
    <source>
        <strain evidence="7">DSM 18820</strain>
    </source>
</reference>
<dbReference type="PANTHER" id="PTHR34677">
    <property type="match status" value="1"/>
</dbReference>
<dbReference type="Pfam" id="PF19077">
    <property type="entry name" value="Big_13"/>
    <property type="match status" value="2"/>
</dbReference>
<evidence type="ECO:0000259" key="3">
    <source>
        <dbReference type="Pfam" id="PF17936"/>
    </source>
</evidence>
<dbReference type="Pfam" id="PF19078">
    <property type="entry name" value="Big_12"/>
    <property type="match status" value="4"/>
</dbReference>
<dbReference type="InterPro" id="IPR041498">
    <property type="entry name" value="Big_6"/>
</dbReference>
<evidence type="ECO:0000313" key="6">
    <source>
        <dbReference type="EMBL" id="SFU97360.1"/>
    </source>
</evidence>
<feature type="domain" description="Bacterial Ig-like" evidence="2">
    <location>
        <begin position="1246"/>
        <end position="1286"/>
    </location>
</feature>
<dbReference type="Pfam" id="PF13585">
    <property type="entry name" value="CHU_C"/>
    <property type="match status" value="1"/>
</dbReference>
<evidence type="ECO:0000256" key="1">
    <source>
        <dbReference type="SAM" id="SignalP"/>
    </source>
</evidence>
<dbReference type="InterPro" id="IPR011081">
    <property type="entry name" value="Big_4"/>
</dbReference>
<dbReference type="NCBIfam" id="NF033510">
    <property type="entry name" value="Ca_tandemer"/>
    <property type="match status" value="2"/>
</dbReference>
<dbReference type="PANTHER" id="PTHR34677:SF3">
    <property type="entry name" value="BACTERIAL IG-LIKE DOMAIN-CONTAINING PROTEIN"/>
    <property type="match status" value="1"/>
</dbReference>
<sequence>MPLHLSISRLLVLLLLTFSTQATASPIATPLPSKALALSAPQLKARPSLVGAISLTWNKIDGATGYVLERSNTGNAGTFVPLATITNPGVLYYRDATLYYSQTAYYRIKASANGAESAYSAVASATTHPASKTFNIMPLGDSNTEGGSSAIAVNERGGYRDKLEELLNNAISTNKYDFVGSERSGSNYVSDTDHAGFGGARDEDIALLLKDGRFPYYNTGEFRGPGGGFYLDKYNPDIILLHIGTNQVDGSATSIQDVVKILDQIDLYEERANQEVTVVLAKIILTAGDNPSLDAAAKNYNNYVRAMAEKRVQAGDRIVFADMEAGAGLIYDKAPSGDFTDNLHPSRKGYDKMAQEWFEVLEKLLNVTPQPNDTQDPETTIATKPAELSNKSTATFTFTSNENGVTFQVKLDGAASFSNATTPYTVSGLADGEHTLLVRAVDQAGNRDETPAFYTWTIDTKAPAAPVVLTPKDNALLNNPKPTFSGTAEAGSKVVVAVDGKSIGTATAAADGKWTLTPGTALAEGEHTVAATAADAAGNNSPESNTIAFTIDSKAPQTNIVEKPAAITNNASFTFTFSSDKANVTYQVKLDGGNYADAATPYPVQNLSDGSHTLAVRAVDAAGNTDASPATYTWVVDTKAPAAPAMIKITEDRGPDANDRITSDNTPELAGTAEAGAEVTVYKDGTTLGSVKADASGNWAYSSETALAEGAHSYTAAATDAAGNTGAKSAAFNVQVDLTAPTGSLTSASKAAVKDPFAISIKFSEEVFGVAAADFTVSNGTLGNFASTDKATYTATVTPTADGMVRMQFAAGKATDLAGNLNEASNALERQFDATAPELVLKTDAPATTNTPFVVTFTFTEAVTGFEAGDVEISNGAAGNFTKINATKYTATITPASDGEVSISVAADKAFDAAENGNKASAALVRTYDAQRPTVVLSTSAKGPVNAPCTVQVSFSEQVVNFAASDVRVTNGEASQLTKVNDQTYTVLITPSASGNVALSMAAKVVQDKAANGNEASNELVLGYDATRPTVSLSSNAPARTNQPFTVLVDFSEPVTGFEIGDFILANATAADFRKVNEQQYSVVIQPGQDGAVSVSVPANKAQDAATNGNTASSKLERQYDTTAPARYAITFATDKVNVDNQNNVALQVTGAEVGASYTYAISSDNGGSEITGTATVNNASFTIPALNLSGLKDGLLTVRLYLVDALGNKGATVTDEVEKLTKNVSAIAAVERIIVPFKTAFNKVPLPAQVEVTFTNGERENLSVTWSAGNYNGEVPAAYELTGKLQLPENASNTENKMARVTVEVAPNQPPTNMRLSDNKFRPDITPAEAIGTFSTTDPDDSNFTYTLVAGPGDTHNSLFRIVNADELHLVSNQGLSGVSDFTIRVSSKDPYNNTIEQIFTLTKTLYEPQQKLKLVNAFSPNNDGRNDTWTVPELRYYNQVEVEVFDRSGVRIFHTSNPEEGWDGRGAGGDVQAGSYFYIIQIKDINLVQKGVVTILK</sequence>
<feature type="domain" description="Bacterial Ig-like" evidence="4">
    <location>
        <begin position="566"/>
        <end position="638"/>
    </location>
</feature>
<dbReference type="InterPro" id="IPR044016">
    <property type="entry name" value="Big_13"/>
</dbReference>
<dbReference type="Pfam" id="PF07532">
    <property type="entry name" value="Big_4"/>
    <property type="match status" value="1"/>
</dbReference>
<feature type="domain" description="Bacterial Ig-like" evidence="5">
    <location>
        <begin position="929"/>
        <end position="1019"/>
    </location>
</feature>
<protein>
    <submittedName>
        <fullName evidence="6">Gliding motility-associated C-terminal domain-containing protein</fullName>
    </submittedName>
</protein>
<keyword evidence="1" id="KW-0732">Signal</keyword>
<evidence type="ECO:0000259" key="5">
    <source>
        <dbReference type="Pfam" id="PF19078"/>
    </source>
</evidence>
<feature type="signal peptide" evidence="1">
    <location>
        <begin position="1"/>
        <end position="24"/>
    </location>
</feature>
<evidence type="ECO:0000259" key="4">
    <source>
        <dbReference type="Pfam" id="PF19077"/>
    </source>
</evidence>
<gene>
    <name evidence="6" type="ORF">SAMN04487941_3793</name>
</gene>
<dbReference type="EMBL" id="FPCA01000005">
    <property type="protein sequence ID" value="SFU97360.1"/>
    <property type="molecule type" value="Genomic_DNA"/>
</dbReference>
<dbReference type="OrthoDB" id="1097758at2"/>
<dbReference type="Pfam" id="PF00657">
    <property type="entry name" value="Lipase_GDSL"/>
    <property type="match status" value="1"/>
</dbReference>
<keyword evidence="7" id="KW-1185">Reference proteome</keyword>
<feature type="chain" id="PRO_5010217048" evidence="1">
    <location>
        <begin position="25"/>
        <end position="1499"/>
    </location>
</feature>
<feature type="domain" description="Bacterial Ig-like" evidence="5">
    <location>
        <begin position="833"/>
        <end position="921"/>
    </location>
</feature>
<dbReference type="InterPro" id="IPR044048">
    <property type="entry name" value="Big_12"/>
</dbReference>
<proteinExistence type="predicted"/>
<accession>A0A1I7KIV2</accession>
<dbReference type="InterPro" id="IPR036514">
    <property type="entry name" value="SGNH_hydro_sf"/>
</dbReference>
<dbReference type="GO" id="GO:0016788">
    <property type="term" value="F:hydrolase activity, acting on ester bonds"/>
    <property type="evidence" value="ECO:0007669"/>
    <property type="project" value="InterPro"/>
</dbReference>
<feature type="domain" description="Bacterial Ig-like" evidence="5">
    <location>
        <begin position="1025"/>
        <end position="1117"/>
    </location>
</feature>
<feature type="domain" description="Bacterial Ig" evidence="3">
    <location>
        <begin position="661"/>
        <end position="729"/>
    </location>
</feature>
<dbReference type="InterPro" id="IPR001087">
    <property type="entry name" value="GDSL"/>
</dbReference>
<dbReference type="STRING" id="388950.GCA_001611675_03129"/>
<evidence type="ECO:0000313" key="7">
    <source>
        <dbReference type="Proteomes" id="UP000182491"/>
    </source>
</evidence>
<dbReference type="Proteomes" id="UP000182491">
    <property type="component" value="Unassembled WGS sequence"/>
</dbReference>
<name>A0A1I7KIV2_9BACT</name>
<evidence type="ECO:0000259" key="2">
    <source>
        <dbReference type="Pfam" id="PF07532"/>
    </source>
</evidence>
<feature type="domain" description="Bacterial Ig-like" evidence="4">
    <location>
        <begin position="473"/>
        <end position="552"/>
    </location>
</feature>
<dbReference type="Gene3D" id="3.40.50.1110">
    <property type="entry name" value="SGNH hydrolase"/>
    <property type="match status" value="1"/>
</dbReference>
<dbReference type="SUPFAM" id="SSF52266">
    <property type="entry name" value="SGNH hydrolase"/>
    <property type="match status" value="1"/>
</dbReference>
<dbReference type="NCBIfam" id="TIGR04131">
    <property type="entry name" value="Bac_Flav_CTERM"/>
    <property type="match status" value="1"/>
</dbReference>
<dbReference type="InterPro" id="IPR013783">
    <property type="entry name" value="Ig-like_fold"/>
</dbReference>
<feature type="domain" description="Bacterial Ig-like" evidence="5">
    <location>
        <begin position="737"/>
        <end position="828"/>
    </location>
</feature>
<dbReference type="InterPro" id="IPR026341">
    <property type="entry name" value="T9SS_type_B"/>
</dbReference>
<dbReference type="Gene3D" id="2.60.40.10">
    <property type="entry name" value="Immunoglobulins"/>
    <property type="match status" value="5"/>
</dbReference>